<evidence type="ECO:0000259" key="2">
    <source>
        <dbReference type="Pfam" id="PF05943"/>
    </source>
</evidence>
<feature type="region of interest" description="Disordered" evidence="1">
    <location>
        <begin position="1"/>
        <end position="27"/>
    </location>
</feature>
<proteinExistence type="predicted"/>
<gene>
    <name evidence="4" type="ORF">DB31_2230</name>
</gene>
<evidence type="ECO:0000256" key="1">
    <source>
        <dbReference type="SAM" id="MobiDB-lite"/>
    </source>
</evidence>
<evidence type="ECO:0000259" key="3">
    <source>
        <dbReference type="Pfam" id="PF18945"/>
    </source>
</evidence>
<dbReference type="NCBIfam" id="TIGR03355">
    <property type="entry name" value="VI_chp_2"/>
    <property type="match status" value="1"/>
</dbReference>
<dbReference type="InterPro" id="IPR044031">
    <property type="entry name" value="TssC1_N"/>
</dbReference>
<dbReference type="EMBL" id="JMCB01000014">
    <property type="protein sequence ID" value="KFE64436.1"/>
    <property type="molecule type" value="Genomic_DNA"/>
</dbReference>
<dbReference type="InterPro" id="IPR044032">
    <property type="entry name" value="TssC1_C"/>
</dbReference>
<evidence type="ECO:0000313" key="5">
    <source>
        <dbReference type="Proteomes" id="UP000028725"/>
    </source>
</evidence>
<evidence type="ECO:0000313" key="4">
    <source>
        <dbReference type="EMBL" id="KFE64436.1"/>
    </source>
</evidence>
<dbReference type="Proteomes" id="UP000028725">
    <property type="component" value="Unassembled WGS sequence"/>
</dbReference>
<name>A0A085W9S3_9BACT</name>
<feature type="domain" description="TssC1 C-terminal" evidence="3">
    <location>
        <begin position="386"/>
        <end position="497"/>
    </location>
</feature>
<sequence>MFEEGTQEATQEPPRQQQTQTLQPEQGLLTRIIEEGRLAREDGQQPRARELVGEFVEQALTQDSVSPEADLVALIHQRIARIDELLGAQLDEVLHAEPFQRLEASWRGLHLMVHDTETGTNLKLRVLHATKKELLEDLERAPEFDQSALFKKLYEEEYGTFGGQPYGVLLGDYEFGRSPRDVALLEGISHVAAAAHAPFISAASPSLFDLDSFTDIGAPRDLARTFESTELIRYRSFRDSEDARYVGLVLPHVLMRLPYGEDTAPVEGFGYREDVDGRDHHKYLWGNAAYALGLRITHAFAQYQWCANIRGVESGGIVQGLPTHTFRTDEGDIAQKCPTEVAITDRREKELSDLGFITLCHSKGTDYAAFFGAQTAHKPRRYDTPQANANAELSSQLPYILASSRFAHYLKVIMRDKVGGFASSQEISAFLNRWISQYVQTNENASFSIKARQPLREARVDVAEVPGHPGTYRAVVFLRPHFQLNELTASIRLVAELPQPAA</sequence>
<protein>
    <recommendedName>
        <fullName evidence="6">EvpB family type VI secretion protein</fullName>
    </recommendedName>
</protein>
<dbReference type="AlphaFoldDB" id="A0A085W9S3"/>
<feature type="domain" description="TssC1 N-terminal" evidence="2">
    <location>
        <begin position="77"/>
        <end position="377"/>
    </location>
</feature>
<accession>A0A085W9S3</accession>
<dbReference type="PANTHER" id="PTHR35565:SF3">
    <property type="entry name" value="TYPE VI SECRETION SYSTEM SHEATH PROTEIN TSSC1"/>
    <property type="match status" value="1"/>
</dbReference>
<dbReference type="RefSeq" id="WP_083968938.1">
    <property type="nucleotide sequence ID" value="NZ_JMCB01000014.1"/>
</dbReference>
<feature type="compositionally biased region" description="Low complexity" evidence="1">
    <location>
        <begin position="7"/>
        <end position="27"/>
    </location>
</feature>
<dbReference type="Pfam" id="PF18945">
    <property type="entry name" value="VipB_2"/>
    <property type="match status" value="1"/>
</dbReference>
<comment type="caution">
    <text evidence="4">The sequence shown here is derived from an EMBL/GenBank/DDBJ whole genome shotgun (WGS) entry which is preliminary data.</text>
</comment>
<evidence type="ECO:0008006" key="6">
    <source>
        <dbReference type="Google" id="ProtNLM"/>
    </source>
</evidence>
<dbReference type="STRING" id="394096.DB31_2230"/>
<dbReference type="InterPro" id="IPR010269">
    <property type="entry name" value="T6SS_TssC-like"/>
</dbReference>
<dbReference type="PATRIC" id="fig|394096.3.peg.6564"/>
<dbReference type="PANTHER" id="PTHR35565">
    <property type="entry name" value="CYTOPLASMIC PROTEIN-RELATED"/>
    <property type="match status" value="1"/>
</dbReference>
<reference evidence="4 5" key="1">
    <citation type="submission" date="2014-04" db="EMBL/GenBank/DDBJ databases">
        <title>Genome assembly of Hyalangium minutum DSM 14724.</title>
        <authorList>
            <person name="Sharma G."/>
            <person name="Subramanian S."/>
        </authorList>
    </citation>
    <scope>NUCLEOTIDE SEQUENCE [LARGE SCALE GENOMIC DNA]</scope>
    <source>
        <strain evidence="4 5">DSM 14724</strain>
    </source>
</reference>
<organism evidence="4 5">
    <name type="scientific">Hyalangium minutum</name>
    <dbReference type="NCBI Taxonomy" id="394096"/>
    <lineage>
        <taxon>Bacteria</taxon>
        <taxon>Pseudomonadati</taxon>
        <taxon>Myxococcota</taxon>
        <taxon>Myxococcia</taxon>
        <taxon>Myxococcales</taxon>
        <taxon>Cystobacterineae</taxon>
        <taxon>Archangiaceae</taxon>
        <taxon>Hyalangium</taxon>
    </lineage>
</organism>
<dbReference type="OrthoDB" id="9764000at2"/>
<keyword evidence="5" id="KW-1185">Reference proteome</keyword>
<dbReference type="Pfam" id="PF05943">
    <property type="entry name" value="VipB"/>
    <property type="match status" value="1"/>
</dbReference>